<dbReference type="Gene3D" id="2.180.10.10">
    <property type="entry name" value="RHS repeat-associated core"/>
    <property type="match status" value="2"/>
</dbReference>
<dbReference type="Pfam" id="PF05593">
    <property type="entry name" value="RHS_repeat"/>
    <property type="match status" value="2"/>
</dbReference>
<dbReference type="NCBIfam" id="TIGR01643">
    <property type="entry name" value="YD_repeat_2x"/>
    <property type="match status" value="4"/>
</dbReference>
<dbReference type="PANTHER" id="PTHR32305:SF15">
    <property type="entry name" value="PROTEIN RHSA-RELATED"/>
    <property type="match status" value="1"/>
</dbReference>
<dbReference type="InterPro" id="IPR031325">
    <property type="entry name" value="RHS_repeat"/>
</dbReference>
<comment type="caution">
    <text evidence="2">The sequence shown here is derived from an EMBL/GenBank/DDBJ whole genome shotgun (WGS) entry which is preliminary data.</text>
</comment>
<keyword evidence="3" id="KW-1185">Reference proteome</keyword>
<feature type="compositionally biased region" description="Low complexity" evidence="1">
    <location>
        <begin position="8"/>
        <end position="22"/>
    </location>
</feature>
<dbReference type="InterPro" id="IPR006530">
    <property type="entry name" value="YD"/>
</dbReference>
<feature type="non-terminal residue" evidence="2">
    <location>
        <position position="722"/>
    </location>
</feature>
<reference evidence="2 3" key="1">
    <citation type="submission" date="2012-09" db="EMBL/GenBank/DDBJ databases">
        <title>Draft Genome Sequences of 6 Strains from Genus Thauera.</title>
        <authorList>
            <person name="Liu B."/>
            <person name="Shapleigh J.P."/>
            <person name="Frostegard A.H."/>
        </authorList>
    </citation>
    <scope>NUCLEOTIDE SEQUENCE [LARGE SCALE GENOMIC DNA]</scope>
    <source>
        <strain evidence="2 3">B4P</strain>
    </source>
</reference>
<organism evidence="2 3">
    <name type="scientific">Thauera phenylacetica B4P</name>
    <dbReference type="NCBI Taxonomy" id="1234382"/>
    <lineage>
        <taxon>Bacteria</taxon>
        <taxon>Pseudomonadati</taxon>
        <taxon>Pseudomonadota</taxon>
        <taxon>Betaproteobacteria</taxon>
        <taxon>Rhodocyclales</taxon>
        <taxon>Zoogloeaceae</taxon>
        <taxon>Thauera</taxon>
    </lineage>
</organism>
<sequence>SALADTKPAGPGAGAEPAEPAAPTSPRAILRASVVPGREHRVELRYNAAGQPVELREAGFSPIDAEGRPNPVPIERRLTWRYTTINGRSVLAELDGPLPDSPLPDSPLLDGPLPDGPDASPRDSDLVRLHWDARGSFIRALEGPGGRRSEIDSDPTTGLPLRVRDAEGRETRLRHDAAGQLIEWRSGAPGEAPERIHAAAYDALGHLVALRSGEDEESLRPRWLRAFDAAGRLQWHADALGILHTWAYDPESRVIEAATRSASRLLRRSKRYDEHGRLVDIGDDTGFRRSLHYDAAGRLVGLVDSHGRDLLQAARHIDGDATAARGTAPAHPRIVHDDFGRAVLERSPDAGTRWRSFDAAGRLVAMGDALGHRARYTWDPRGRILAQQITDGRSGAAETTRWRYDGPRLMEVAHPNGRERYEYDPRGWRSARIVSLKRDGGELTVVTRYEHDAAGRLVATQLPDGSRLRYERNGQGQVVALKRQPVATPWLRGLAREQTIASAFERDLFGLRAFQAGNGVRTVHERTRAGTLVRVVHLRADARDTPVRNARALLPIEPGQPLATRIERIFGISAAHAAGAGTEANAAEPAEAAGREATEGAKPPQETAATADTPLLDYRYLWDPEGNLLHERRHEPDGPQPSTRRSQAYDLRNQLVASVEWRDDGEAPAETGVWRYAYDRHQRRVLAQHGARSQQETTGHTRPTRFAPGSHRALPSSQHPAT</sequence>
<feature type="non-terminal residue" evidence="2">
    <location>
        <position position="1"/>
    </location>
</feature>
<dbReference type="EMBL" id="AMXF01000396">
    <property type="protein sequence ID" value="ENO91136.1"/>
    <property type="molecule type" value="Genomic_DNA"/>
</dbReference>
<accession>N6Y9W5</accession>
<evidence type="ECO:0000313" key="3">
    <source>
        <dbReference type="Proteomes" id="UP000013047"/>
    </source>
</evidence>
<evidence type="ECO:0000313" key="2">
    <source>
        <dbReference type="EMBL" id="ENO91136.1"/>
    </source>
</evidence>
<feature type="region of interest" description="Disordered" evidence="1">
    <location>
        <begin position="629"/>
        <end position="649"/>
    </location>
</feature>
<proteinExistence type="predicted"/>
<feature type="region of interest" description="Disordered" evidence="1">
    <location>
        <begin position="93"/>
        <end position="124"/>
    </location>
</feature>
<gene>
    <name evidence="2" type="ORF">C667_22764</name>
</gene>
<feature type="region of interest" description="Disordered" evidence="1">
    <location>
        <begin position="1"/>
        <end position="27"/>
    </location>
</feature>
<feature type="compositionally biased region" description="Low complexity" evidence="1">
    <location>
        <begin position="106"/>
        <end position="119"/>
    </location>
</feature>
<name>N6Y9W5_9RHOO</name>
<protein>
    <recommendedName>
        <fullName evidence="4">YD repeat-containing protein</fullName>
    </recommendedName>
</protein>
<dbReference type="Proteomes" id="UP000013047">
    <property type="component" value="Unassembled WGS sequence"/>
</dbReference>
<evidence type="ECO:0000256" key="1">
    <source>
        <dbReference type="SAM" id="MobiDB-lite"/>
    </source>
</evidence>
<feature type="region of interest" description="Disordered" evidence="1">
    <location>
        <begin position="581"/>
        <end position="616"/>
    </location>
</feature>
<feature type="region of interest" description="Disordered" evidence="1">
    <location>
        <begin position="142"/>
        <end position="161"/>
    </location>
</feature>
<dbReference type="InterPro" id="IPR050708">
    <property type="entry name" value="T6SS_VgrG/RHS"/>
</dbReference>
<dbReference type="PANTHER" id="PTHR32305">
    <property type="match status" value="1"/>
</dbReference>
<dbReference type="AlphaFoldDB" id="N6Y9W5"/>
<evidence type="ECO:0008006" key="4">
    <source>
        <dbReference type="Google" id="ProtNLM"/>
    </source>
</evidence>
<feature type="compositionally biased region" description="Low complexity" evidence="1">
    <location>
        <begin position="581"/>
        <end position="592"/>
    </location>
</feature>
<feature type="region of interest" description="Disordered" evidence="1">
    <location>
        <begin position="686"/>
        <end position="722"/>
    </location>
</feature>
<feature type="compositionally biased region" description="Polar residues" evidence="1">
    <location>
        <begin position="691"/>
        <end position="701"/>
    </location>
</feature>